<accession>A0ABN2U2J4</accession>
<comment type="caution">
    <text evidence="2">The sequence shown here is derived from an EMBL/GenBank/DDBJ whole genome shotgun (WGS) entry which is preliminary data.</text>
</comment>
<keyword evidence="3" id="KW-1185">Reference proteome</keyword>
<sequence length="166" mass="18391">MSDRLEKCAPAWAHTVGLMDLQPPSRVPTTVTELADRMLAQETAVRYAVAYDERRLDVIDALVVDDVSFAYRVGTGPLETITGRANVLAWLEDVMASQSDQRRHLVGSVLVEHLTADRATVVCYSAIVGIEDVAELVTTTVYVFSLVKRDDRWLILSAVDGLDRPF</sequence>
<proteinExistence type="predicted"/>
<dbReference type="RefSeq" id="WP_344369568.1">
    <property type="nucleotide sequence ID" value="NZ_BAAAPW010000001.1"/>
</dbReference>
<dbReference type="EMBL" id="BAAAPW010000001">
    <property type="protein sequence ID" value="GAA2026796.1"/>
    <property type="molecule type" value="Genomic_DNA"/>
</dbReference>
<dbReference type="CDD" id="cd00531">
    <property type="entry name" value="NTF2_like"/>
    <property type="match status" value="1"/>
</dbReference>
<dbReference type="InterPro" id="IPR032710">
    <property type="entry name" value="NTF2-like_dom_sf"/>
</dbReference>
<protein>
    <recommendedName>
        <fullName evidence="1">SnoaL-like domain-containing protein</fullName>
    </recommendedName>
</protein>
<evidence type="ECO:0000259" key="1">
    <source>
        <dbReference type="Pfam" id="PF13577"/>
    </source>
</evidence>
<evidence type="ECO:0000313" key="2">
    <source>
        <dbReference type="EMBL" id="GAA2026796.1"/>
    </source>
</evidence>
<dbReference type="Proteomes" id="UP001501196">
    <property type="component" value="Unassembled WGS sequence"/>
</dbReference>
<dbReference type="SUPFAM" id="SSF54427">
    <property type="entry name" value="NTF2-like"/>
    <property type="match status" value="1"/>
</dbReference>
<feature type="domain" description="SnoaL-like" evidence="1">
    <location>
        <begin position="33"/>
        <end position="156"/>
    </location>
</feature>
<name>A0ABN2U2J4_9MICO</name>
<organism evidence="2 3">
    <name type="scientific">Agromyces tropicus</name>
    <dbReference type="NCBI Taxonomy" id="555371"/>
    <lineage>
        <taxon>Bacteria</taxon>
        <taxon>Bacillati</taxon>
        <taxon>Actinomycetota</taxon>
        <taxon>Actinomycetes</taxon>
        <taxon>Micrococcales</taxon>
        <taxon>Microbacteriaceae</taxon>
        <taxon>Agromyces</taxon>
    </lineage>
</organism>
<evidence type="ECO:0000313" key="3">
    <source>
        <dbReference type="Proteomes" id="UP001501196"/>
    </source>
</evidence>
<gene>
    <name evidence="2" type="ORF">GCM10009819_07540</name>
</gene>
<reference evidence="2 3" key="1">
    <citation type="journal article" date="2019" name="Int. J. Syst. Evol. Microbiol.">
        <title>The Global Catalogue of Microorganisms (GCM) 10K type strain sequencing project: providing services to taxonomists for standard genome sequencing and annotation.</title>
        <authorList>
            <consortium name="The Broad Institute Genomics Platform"/>
            <consortium name="The Broad Institute Genome Sequencing Center for Infectious Disease"/>
            <person name="Wu L."/>
            <person name="Ma J."/>
        </authorList>
    </citation>
    <scope>NUCLEOTIDE SEQUENCE [LARGE SCALE GENOMIC DNA]</scope>
    <source>
        <strain evidence="2 3">JCM 15672</strain>
    </source>
</reference>
<dbReference type="InterPro" id="IPR037401">
    <property type="entry name" value="SnoaL-like"/>
</dbReference>
<dbReference type="Pfam" id="PF13577">
    <property type="entry name" value="SnoaL_4"/>
    <property type="match status" value="1"/>
</dbReference>
<dbReference type="Gene3D" id="3.10.450.50">
    <property type="match status" value="1"/>
</dbReference>